<reference evidence="3 4" key="1">
    <citation type="submission" date="2019-01" db="EMBL/GenBank/DDBJ databases">
        <title>Draft genome sequence of Dictyobacter sp. Uno17.</title>
        <authorList>
            <person name="Wang C.M."/>
            <person name="Zheng Y."/>
            <person name="Sakai Y."/>
            <person name="Abe K."/>
            <person name="Yokota A."/>
            <person name="Yabe S."/>
        </authorList>
    </citation>
    <scope>NUCLEOTIDE SEQUENCE [LARGE SCALE GENOMIC DNA]</scope>
    <source>
        <strain evidence="3 4">Uno17</strain>
    </source>
</reference>
<dbReference type="RefSeq" id="WP_149402168.1">
    <property type="nucleotide sequence ID" value="NZ_BIXY01000038.1"/>
</dbReference>
<organism evidence="3 4">
    <name type="scientific">Dictyobacter arantiisoli</name>
    <dbReference type="NCBI Taxonomy" id="2014874"/>
    <lineage>
        <taxon>Bacteria</taxon>
        <taxon>Bacillati</taxon>
        <taxon>Chloroflexota</taxon>
        <taxon>Ktedonobacteria</taxon>
        <taxon>Ktedonobacterales</taxon>
        <taxon>Dictyobacteraceae</taxon>
        <taxon>Dictyobacter</taxon>
    </lineage>
</organism>
<proteinExistence type="predicted"/>
<feature type="region of interest" description="Disordered" evidence="1">
    <location>
        <begin position="446"/>
        <end position="467"/>
    </location>
</feature>
<sequence>MEQQDRIMDGDLQTLGLQSILKMLALSGKTGKLFVTSGPETLSISLRKGQIVGLHEDGVSQPDILGMLCLLNRLDPSRAQHIHDLARGDFQMSLALLVERGMMNPNEMQRRLEFQVTQAISHALRWVNGRFAFHRQVIPLESKMQPLDVDSVLLEALRQADEWEEIMGEGVTHLTRTTVARWQPEVSNDVRNLGLNQEGIEVLCLANGELTMQAVALALMSPEARIARVMARLLELNLIEVVDTTLETELQGNLSNIIIKSQYLLAQQHQNSNPEQHLLGLINTLSACINDLLAHHGSYARSLRGRGKIPSMEIARYLERRFVPQLQALAQHQFPILETTSFHYGQLDCNDILTLNKVVKGEQLEEFYWDAVKGLVAFMRMVFTELLRDEVGNSHVGRQLNVAWRIFLSEIDHEIQQYQIYRAHRNTQTSRGRENIQPSSLGIVQNWQNPAGATGDMWSPDTRRRSI</sequence>
<evidence type="ECO:0000259" key="2">
    <source>
        <dbReference type="Pfam" id="PF14332"/>
    </source>
</evidence>
<dbReference type="OrthoDB" id="138269at2"/>
<keyword evidence="4" id="KW-1185">Reference proteome</keyword>
<gene>
    <name evidence="3" type="ORF">KDI_27820</name>
</gene>
<name>A0A5A5TD75_9CHLR</name>
<dbReference type="EMBL" id="BIXY01000038">
    <property type="protein sequence ID" value="GCF09218.1"/>
    <property type="molecule type" value="Genomic_DNA"/>
</dbReference>
<comment type="caution">
    <text evidence="3">The sequence shown here is derived from an EMBL/GenBank/DDBJ whole genome shotgun (WGS) entry which is preliminary data.</text>
</comment>
<dbReference type="PANTHER" id="PTHR36304:SF4">
    <property type="entry name" value="DUF4388 DOMAIN-CONTAINING PROTEIN"/>
    <property type="match status" value="1"/>
</dbReference>
<feature type="domain" description="PatA-like N-terminal" evidence="2">
    <location>
        <begin position="10"/>
        <end position="164"/>
    </location>
</feature>
<protein>
    <recommendedName>
        <fullName evidence="2">PatA-like N-terminal domain-containing protein</fullName>
    </recommendedName>
</protein>
<accession>A0A5A5TD75</accession>
<evidence type="ECO:0000313" key="4">
    <source>
        <dbReference type="Proteomes" id="UP000322530"/>
    </source>
</evidence>
<dbReference type="Proteomes" id="UP000322530">
    <property type="component" value="Unassembled WGS sequence"/>
</dbReference>
<evidence type="ECO:0000313" key="3">
    <source>
        <dbReference type="EMBL" id="GCF09218.1"/>
    </source>
</evidence>
<dbReference type="PANTHER" id="PTHR36304">
    <property type="entry name" value="DOMAIN GTPASE-ACTIVATING PROTEIN, PUTATIVE-RELATED-RELATED"/>
    <property type="match status" value="1"/>
</dbReference>
<dbReference type="Pfam" id="PF14332">
    <property type="entry name" value="DUF4388"/>
    <property type="match status" value="1"/>
</dbReference>
<evidence type="ECO:0000256" key="1">
    <source>
        <dbReference type="SAM" id="MobiDB-lite"/>
    </source>
</evidence>
<dbReference type="AlphaFoldDB" id="A0A5A5TD75"/>
<dbReference type="InterPro" id="IPR025497">
    <property type="entry name" value="PatA-like_N"/>
</dbReference>